<feature type="transmembrane region" description="Helical" evidence="5">
    <location>
        <begin position="352"/>
        <end position="369"/>
    </location>
</feature>
<evidence type="ECO:0000256" key="3">
    <source>
        <dbReference type="ARBA" id="ARBA00022475"/>
    </source>
</evidence>
<dbReference type="GO" id="GO:0055085">
    <property type="term" value="P:transmembrane transport"/>
    <property type="evidence" value="ECO:0007669"/>
    <property type="project" value="TreeGrafter"/>
</dbReference>
<feature type="transmembrane region" description="Helical" evidence="5">
    <location>
        <begin position="170"/>
        <end position="191"/>
    </location>
</feature>
<feature type="transmembrane region" description="Helical" evidence="5">
    <location>
        <begin position="257"/>
        <end position="274"/>
    </location>
</feature>
<protein>
    <recommendedName>
        <fullName evidence="8">MFS transporter</fullName>
    </recommendedName>
</protein>
<evidence type="ECO:0000313" key="6">
    <source>
        <dbReference type="EMBL" id="QYZ68360.1"/>
    </source>
</evidence>
<dbReference type="GO" id="GO:0005886">
    <property type="term" value="C:plasma membrane"/>
    <property type="evidence" value="ECO:0007669"/>
    <property type="project" value="UniProtKB-SubCell"/>
</dbReference>
<dbReference type="RefSeq" id="WP_220660583.1">
    <property type="nucleotide sequence ID" value="NZ_CP069370.1"/>
</dbReference>
<dbReference type="PANTHER" id="PTHR23535:SF2">
    <property type="entry name" value="SUGAR EFFLUX TRANSPORTER A-RELATED"/>
    <property type="match status" value="1"/>
</dbReference>
<feature type="transmembrane region" description="Helical" evidence="5">
    <location>
        <begin position="220"/>
        <end position="245"/>
    </location>
</feature>
<dbReference type="Proteomes" id="UP000826300">
    <property type="component" value="Chromosome"/>
</dbReference>
<dbReference type="Gene3D" id="1.20.1250.20">
    <property type="entry name" value="MFS general substrate transporter like domains"/>
    <property type="match status" value="2"/>
</dbReference>
<evidence type="ECO:0008006" key="8">
    <source>
        <dbReference type="Google" id="ProtNLM"/>
    </source>
</evidence>
<evidence type="ECO:0000256" key="4">
    <source>
        <dbReference type="ARBA" id="ARBA00022597"/>
    </source>
</evidence>
<comment type="subcellular location">
    <subcellularLocation>
        <location evidence="1">Cell membrane</location>
        <topology evidence="1">Multi-pass membrane protein</topology>
    </subcellularLocation>
</comment>
<feature type="transmembrane region" description="Helical" evidence="5">
    <location>
        <begin position="146"/>
        <end position="164"/>
    </location>
</feature>
<sequence length="397" mass="41290">MSTLGLVARQPVLAGIALALLLLGGLNASVYTYQSLIAIERIGLSHGAYAGLMVLASSVAVTTSVLLGVLSDQMFDRRAVALFTAACGAVGVGAMAVAPGVWTLILCHGLMLPVHMSLYGQIFALSRLATGTMPGERDAIQSTVRSAMSLSFLGMMLFWTWAFSRGADVMSVYLTGSAVAVVLVAVIAKVWPRDAEATWEDAPPALNLPAALAQIGRPRVLVRLVCMGLVATAGLLFMALASLVFEAAPGRGPEAMALYWGMVAGWEIPAMLVLPRWLNRLPRARMLLIGAAIYGTHLALMPVLVGTPLIWALPVLAGLGGALLIIMPIGYYQDLMEGQPGTAGALMAVQRLMGDILAAAAFAIGMALGGPELTALAGAAMAVLGATALVMVDRRRG</sequence>
<dbReference type="InterPro" id="IPR036259">
    <property type="entry name" value="MFS_trans_sf"/>
</dbReference>
<keyword evidence="4" id="KW-0762">Sugar transport</keyword>
<feature type="transmembrane region" description="Helical" evidence="5">
    <location>
        <begin position="311"/>
        <end position="332"/>
    </location>
</feature>
<keyword evidence="5" id="KW-0812">Transmembrane</keyword>
<organism evidence="6 7">
    <name type="scientific">Neotabrizicola shimadae</name>
    <dbReference type="NCBI Taxonomy" id="2807096"/>
    <lineage>
        <taxon>Bacteria</taxon>
        <taxon>Pseudomonadati</taxon>
        <taxon>Pseudomonadota</taxon>
        <taxon>Alphaproteobacteria</taxon>
        <taxon>Rhodobacterales</taxon>
        <taxon>Paracoccaceae</taxon>
        <taxon>Neotabrizicola</taxon>
    </lineage>
</organism>
<keyword evidence="3" id="KW-1003">Cell membrane</keyword>
<accession>A0A8G0ZRW6</accession>
<feature type="transmembrane region" description="Helical" evidence="5">
    <location>
        <begin position="375"/>
        <end position="392"/>
    </location>
</feature>
<feature type="transmembrane region" description="Helical" evidence="5">
    <location>
        <begin position="79"/>
        <end position="97"/>
    </location>
</feature>
<feature type="transmembrane region" description="Helical" evidence="5">
    <location>
        <begin position="47"/>
        <end position="67"/>
    </location>
</feature>
<keyword evidence="2" id="KW-0813">Transport</keyword>
<dbReference type="KEGG" id="nsm:JO391_11220"/>
<keyword evidence="5" id="KW-1133">Transmembrane helix</keyword>
<reference evidence="6" key="1">
    <citation type="submission" date="2021-02" db="EMBL/GenBank/DDBJ databases">
        <title>Rhodobacter shimadae sp. nov., an aerobic anoxygenic phototrophic bacterium isolated from a hot spring.</title>
        <authorList>
            <person name="Muramatsu S."/>
            <person name="Haruta S."/>
            <person name="Hirose S."/>
            <person name="Hanada S."/>
        </authorList>
    </citation>
    <scope>NUCLEOTIDE SEQUENCE</scope>
    <source>
        <strain evidence="6">N10</strain>
    </source>
</reference>
<gene>
    <name evidence="6" type="ORF">JO391_11220</name>
</gene>
<dbReference type="PANTHER" id="PTHR23535">
    <property type="entry name" value="SUGAR EFFLUX TRANSPORTER A-RELATED"/>
    <property type="match status" value="1"/>
</dbReference>
<evidence type="ECO:0000256" key="2">
    <source>
        <dbReference type="ARBA" id="ARBA00022448"/>
    </source>
</evidence>
<evidence type="ECO:0000256" key="5">
    <source>
        <dbReference type="SAM" id="Phobius"/>
    </source>
</evidence>
<proteinExistence type="predicted"/>
<evidence type="ECO:0000256" key="1">
    <source>
        <dbReference type="ARBA" id="ARBA00004651"/>
    </source>
</evidence>
<dbReference type="SUPFAM" id="SSF103473">
    <property type="entry name" value="MFS general substrate transporter"/>
    <property type="match status" value="1"/>
</dbReference>
<feature type="transmembrane region" description="Helical" evidence="5">
    <location>
        <begin position="103"/>
        <end position="125"/>
    </location>
</feature>
<dbReference type="AlphaFoldDB" id="A0A8G0ZRW6"/>
<evidence type="ECO:0000313" key="7">
    <source>
        <dbReference type="Proteomes" id="UP000826300"/>
    </source>
</evidence>
<keyword evidence="7" id="KW-1185">Reference proteome</keyword>
<name>A0A8G0ZRW6_9RHOB</name>
<dbReference type="EMBL" id="CP069370">
    <property type="protein sequence ID" value="QYZ68360.1"/>
    <property type="molecule type" value="Genomic_DNA"/>
</dbReference>
<keyword evidence="5" id="KW-0472">Membrane</keyword>
<feature type="transmembrane region" description="Helical" evidence="5">
    <location>
        <begin position="286"/>
        <end position="305"/>
    </location>
</feature>